<proteinExistence type="predicted"/>
<keyword evidence="3" id="KW-1185">Reference proteome</keyword>
<evidence type="ECO:0000313" key="3">
    <source>
        <dbReference type="Proteomes" id="UP000621454"/>
    </source>
</evidence>
<dbReference type="Gene3D" id="3.10.180.10">
    <property type="entry name" value="2,3-Dihydroxybiphenyl 1,2-Dioxygenase, domain 1"/>
    <property type="match status" value="1"/>
</dbReference>
<accession>A0A916SXU1</accession>
<dbReference type="Proteomes" id="UP000621454">
    <property type="component" value="Unassembled WGS sequence"/>
</dbReference>
<dbReference type="Pfam" id="PF00903">
    <property type="entry name" value="Glyoxalase"/>
    <property type="match status" value="1"/>
</dbReference>
<dbReference type="PROSITE" id="PS51819">
    <property type="entry name" value="VOC"/>
    <property type="match status" value="1"/>
</dbReference>
<gene>
    <name evidence="2" type="ORF">GCM10011489_07500</name>
</gene>
<evidence type="ECO:0000313" key="2">
    <source>
        <dbReference type="EMBL" id="GGB21810.1"/>
    </source>
</evidence>
<protein>
    <submittedName>
        <fullName evidence="2">Glyoxalase</fullName>
    </submittedName>
</protein>
<sequence length="138" mass="15039">MEILAARTILIPIDPAVTTSFYRDVVGLATARDYPGGTVFFAGNGLIEIAGHMQREPDSDTDAASIDATATPGDDAVLWLQVRDIADAARTLGDAVVREARHEPWGLVEMHAIDPDGRRLIFVEIPPEHPLRRDVRGD</sequence>
<dbReference type="SUPFAM" id="SSF54593">
    <property type="entry name" value="Glyoxalase/Bleomycin resistance protein/Dihydroxybiphenyl dioxygenase"/>
    <property type="match status" value="1"/>
</dbReference>
<feature type="domain" description="VOC" evidence="1">
    <location>
        <begin position="2"/>
        <end position="125"/>
    </location>
</feature>
<comment type="caution">
    <text evidence="2">The sequence shown here is derived from an EMBL/GenBank/DDBJ whole genome shotgun (WGS) entry which is preliminary data.</text>
</comment>
<reference evidence="2" key="2">
    <citation type="submission" date="2020-09" db="EMBL/GenBank/DDBJ databases">
        <authorList>
            <person name="Sun Q."/>
            <person name="Zhou Y."/>
        </authorList>
    </citation>
    <scope>NUCLEOTIDE SEQUENCE</scope>
    <source>
        <strain evidence="2">CGMCC 1.12827</strain>
    </source>
</reference>
<name>A0A916SXU1_9ACTN</name>
<reference evidence="2" key="1">
    <citation type="journal article" date="2014" name="Int. J. Syst. Evol. Microbiol.">
        <title>Complete genome sequence of Corynebacterium casei LMG S-19264T (=DSM 44701T), isolated from a smear-ripened cheese.</title>
        <authorList>
            <consortium name="US DOE Joint Genome Institute (JGI-PGF)"/>
            <person name="Walter F."/>
            <person name="Albersmeier A."/>
            <person name="Kalinowski J."/>
            <person name="Ruckert C."/>
        </authorList>
    </citation>
    <scope>NUCLEOTIDE SEQUENCE</scope>
    <source>
        <strain evidence="2">CGMCC 1.12827</strain>
    </source>
</reference>
<dbReference type="InterPro" id="IPR004360">
    <property type="entry name" value="Glyas_Fos-R_dOase_dom"/>
</dbReference>
<evidence type="ECO:0000259" key="1">
    <source>
        <dbReference type="PROSITE" id="PS51819"/>
    </source>
</evidence>
<dbReference type="InterPro" id="IPR037523">
    <property type="entry name" value="VOC_core"/>
</dbReference>
<organism evidence="2 3">
    <name type="scientific">Gordonia jinhuaensis</name>
    <dbReference type="NCBI Taxonomy" id="1517702"/>
    <lineage>
        <taxon>Bacteria</taxon>
        <taxon>Bacillati</taxon>
        <taxon>Actinomycetota</taxon>
        <taxon>Actinomycetes</taxon>
        <taxon>Mycobacteriales</taxon>
        <taxon>Gordoniaceae</taxon>
        <taxon>Gordonia</taxon>
    </lineage>
</organism>
<dbReference type="RefSeq" id="WP_188585226.1">
    <property type="nucleotide sequence ID" value="NZ_BMGC01000003.1"/>
</dbReference>
<dbReference type="InterPro" id="IPR029068">
    <property type="entry name" value="Glyas_Bleomycin-R_OHBP_Dase"/>
</dbReference>
<dbReference type="EMBL" id="BMGC01000003">
    <property type="protein sequence ID" value="GGB21810.1"/>
    <property type="molecule type" value="Genomic_DNA"/>
</dbReference>
<dbReference type="AlphaFoldDB" id="A0A916SXU1"/>